<feature type="compositionally biased region" description="Acidic residues" evidence="1">
    <location>
        <begin position="279"/>
        <end position="295"/>
    </location>
</feature>
<sequence length="1599" mass="177645">MNNDVVQPPGLLQESSNATTMGEGAVESISGRRRRSSSSSSSSSSILSNELVARTMPIALNNRGRNIANVALRVEQSSTAVGVSSSSVNTLLASVAGEKVFPSEGGIQGRAYDVACESLAFTAFTEDGDNDNEVERAMRKMKQLRMACNGTGEETVEWKKHERCSRLAMNRCVEWMRKEYAGEEERKVVRLGVRAVTVLAKYADAGEYSKFKFNGVEYNRNSMSSRGGGIGSNNGAGENPKKLKGLSRMVSKAALKAGLRKSKKEQQQQKQKFDHDVASDNDDGNSNNEGEEMAASEDKKTTKQRGDKVGTSEDTTASEKKLVKVTMTLYDESNAKILMFVSTQATPLTYPHSSFDSRDGMKEAIFNAVTPSFVANRMHSIEIAVVDVTAAGNEISANEALISTEDREERDELGRSVFDSDRFPPSFRVPNSSGGVGLTETNMVKASIIPRRNYPILGRVFLPIGSIGDTSLKSVSRDLTLALESISDTLATTSIGTVDASVDSFVSYEKKKKRKNGNNSIAFSKNGLLTLIPANGDLDILQYAKIGIATMRFFALCGRGESYRAFVGEVLRDIARTHCKKKDVVPRSGVAVCEAFALFEKWRPEKLLYHDSDNERKGAAEYVEDINIRIAEAFRDALANVAAAIVAERHGELEKVYFTKLAKETRDMCVRTLETCGFDNMDYDEDVEDDDGVSQSVKIENVQNDMESNAREEKMMLIVEMLAIVSEPLGGISKNTFLSLRLSKIARQCGINLFRNRFNANISDAIGRVTLSGTLKLIVSLIEHSKSDARKLRGRFPSEANAVFFAFEASLSRALNLAAGALNACGEKGLNPKYEDEVIKSIDTELFLLAKAYEEEIPPNGGFSFFSRKGDGLNASTSDVPCYYSESVKSAYRKYECAVHPSIQESVECAAEELKRFVSSHCIGSPSDFPKPIPMNHTTGDMHSAASEDALRACAETYEALAFSMQPKYRRRFHAEKIALAIKESLVEFSDAQKLYATVLIKRARKSEVERLSRDEDLSVGISSVFEDGSFYGRISNANKCFEGFMNLMEEYPRCWKKIAKEKDDDEAHENTAEIDQESISSVNAQIQYVASSAYKKLKSNRDEMLHALAELFSQRVSRDLKVAIFDAHDDSRKFATSRCLNMIEAEIARAHTSLSSGCGKILLKALHAGILDAVERIVLSTRLDPFSKADLTRENSGNFSDVNRDFFDPSRTKITESTHSRCVQLCDEVSDFFKAEYKKKSGGEGSARILRDVQKSERRTRRILDLWYTPTMEVANLVPEEEETRERVSSMDVLRILKQRGDKDEWARDVVRSGSQSLARSLCARVIKTYNASSKHEGDQALLGCWPCRSDFGMRGCVFVTSSTVGFTTFSFGIRFESAEIAHEHLHQREWVCEVDRMCALLRIESEDGTPGVHMQLDDRTSLYLSEFGDEEISYAMEKRAIERDMFVTTLRTHDKFAPKGGKRREKIKDNGDDGSKSEISYQSSIIPAPPREFNLLPNSDPQLKVFEDVYRKETNGSKCHGQICVNRYTVQFLPFDESIVGVTIFLRNVNPDVVRQRKVGWTNAEVWVSEGLIVSGLDLNAAVELAKMIKVGIAMVT</sequence>
<protein>
    <submittedName>
        <fullName evidence="2">Uncharacterized protein</fullName>
    </submittedName>
</protein>
<feature type="compositionally biased region" description="Basic and acidic residues" evidence="1">
    <location>
        <begin position="264"/>
        <end position="278"/>
    </location>
</feature>
<dbReference type="RefSeq" id="XP_007513670.1">
    <property type="nucleotide sequence ID" value="XM_007513608.1"/>
</dbReference>
<organism evidence="2 3">
    <name type="scientific">Bathycoccus prasinos</name>
    <dbReference type="NCBI Taxonomy" id="41875"/>
    <lineage>
        <taxon>Eukaryota</taxon>
        <taxon>Viridiplantae</taxon>
        <taxon>Chlorophyta</taxon>
        <taxon>Mamiellophyceae</taxon>
        <taxon>Mamiellales</taxon>
        <taxon>Bathycoccaceae</taxon>
        <taxon>Bathycoccus</taxon>
    </lineage>
</organism>
<proteinExistence type="predicted"/>
<gene>
    <name evidence="2" type="ORF">Bathy04g03980</name>
</gene>
<evidence type="ECO:0000256" key="1">
    <source>
        <dbReference type="SAM" id="MobiDB-lite"/>
    </source>
</evidence>
<feature type="compositionally biased region" description="Low complexity" evidence="1">
    <location>
        <begin position="37"/>
        <end position="47"/>
    </location>
</feature>
<dbReference type="EMBL" id="FO082275">
    <property type="protein sequence ID" value="CCO16195.1"/>
    <property type="molecule type" value="Genomic_DNA"/>
</dbReference>
<feature type="region of interest" description="Disordered" evidence="1">
    <location>
        <begin position="1"/>
        <end position="47"/>
    </location>
</feature>
<feature type="region of interest" description="Disordered" evidence="1">
    <location>
        <begin position="1458"/>
        <end position="1482"/>
    </location>
</feature>
<accession>K8EUP9</accession>
<name>K8EUP9_9CHLO</name>
<feature type="compositionally biased region" description="Basic and acidic residues" evidence="1">
    <location>
        <begin position="296"/>
        <end position="317"/>
    </location>
</feature>
<feature type="region of interest" description="Disordered" evidence="1">
    <location>
        <begin position="255"/>
        <end position="317"/>
    </location>
</feature>
<feature type="compositionally biased region" description="Basic and acidic residues" evidence="1">
    <location>
        <begin position="1468"/>
        <end position="1478"/>
    </location>
</feature>
<evidence type="ECO:0000313" key="2">
    <source>
        <dbReference type="EMBL" id="CCO16195.1"/>
    </source>
</evidence>
<dbReference type="OrthoDB" id="10433887at2759"/>
<dbReference type="Proteomes" id="UP000198341">
    <property type="component" value="Chromosome 4"/>
</dbReference>
<keyword evidence="3" id="KW-1185">Reference proteome</keyword>
<reference evidence="2 3" key="1">
    <citation type="submission" date="2011-10" db="EMBL/GenBank/DDBJ databases">
        <authorList>
            <person name="Genoscope - CEA"/>
        </authorList>
    </citation>
    <scope>NUCLEOTIDE SEQUENCE [LARGE SCALE GENOMIC DNA]</scope>
    <source>
        <strain evidence="2 3">RCC 1105</strain>
    </source>
</reference>
<evidence type="ECO:0000313" key="3">
    <source>
        <dbReference type="Proteomes" id="UP000198341"/>
    </source>
</evidence>
<dbReference type="GeneID" id="19016424"/>
<dbReference type="KEGG" id="bpg:Bathy04g03980"/>